<dbReference type="EMBL" id="LT906467">
    <property type="protein sequence ID" value="SNV69800.1"/>
    <property type="molecule type" value="Genomic_DNA"/>
</dbReference>
<accession>A0A239ZFZ8</accession>
<dbReference type="AlphaFoldDB" id="A0A239ZFZ8"/>
<dbReference type="Proteomes" id="UP000215374">
    <property type="component" value="Chromosome 1"/>
</dbReference>
<sequence length="47" mass="4977">MSKHTIDGLTIEAKPTGIHLSTTDAHEIVIPHNSVRIVIAAIETAAC</sequence>
<protein>
    <submittedName>
        <fullName evidence="1">Uncharacterized protein</fullName>
    </submittedName>
</protein>
<reference evidence="1 2" key="1">
    <citation type="submission" date="2017-06" db="EMBL/GenBank/DDBJ databases">
        <authorList>
            <consortium name="Pathogen Informatics"/>
        </authorList>
    </citation>
    <scope>NUCLEOTIDE SEQUENCE [LARGE SCALE GENOMIC DNA]</scope>
    <source>
        <strain evidence="1 2">NCTC13015</strain>
    </source>
</reference>
<gene>
    <name evidence="1" type="ORF">SAMEA4535761_01181</name>
</gene>
<organism evidence="1 2">
    <name type="scientific">Corynebacterium imitans</name>
    <dbReference type="NCBI Taxonomy" id="156978"/>
    <lineage>
        <taxon>Bacteria</taxon>
        <taxon>Bacillati</taxon>
        <taxon>Actinomycetota</taxon>
        <taxon>Actinomycetes</taxon>
        <taxon>Mycobacteriales</taxon>
        <taxon>Corynebacteriaceae</taxon>
        <taxon>Corynebacterium</taxon>
    </lineage>
</organism>
<proteinExistence type="predicted"/>
<evidence type="ECO:0000313" key="1">
    <source>
        <dbReference type="EMBL" id="SNV69800.1"/>
    </source>
</evidence>
<dbReference type="RefSeq" id="WP_157727802.1">
    <property type="nucleotide sequence ID" value="NZ_CP009211.1"/>
</dbReference>
<evidence type="ECO:0000313" key="2">
    <source>
        <dbReference type="Proteomes" id="UP000215374"/>
    </source>
</evidence>
<name>A0A239ZFZ8_9CORY</name>